<organism evidence="2 3">
    <name type="scientific">Caenorhabditis angaria</name>
    <dbReference type="NCBI Taxonomy" id="860376"/>
    <lineage>
        <taxon>Eukaryota</taxon>
        <taxon>Metazoa</taxon>
        <taxon>Ecdysozoa</taxon>
        <taxon>Nematoda</taxon>
        <taxon>Chromadorea</taxon>
        <taxon>Rhabditida</taxon>
        <taxon>Rhabditina</taxon>
        <taxon>Rhabditomorpha</taxon>
        <taxon>Rhabditoidea</taxon>
        <taxon>Rhabditidae</taxon>
        <taxon>Peloderinae</taxon>
        <taxon>Caenorhabditis</taxon>
    </lineage>
</organism>
<gene>
    <name evidence="2" type="ORF">CAMP_LOCUS15998</name>
</gene>
<feature type="region of interest" description="Disordered" evidence="1">
    <location>
        <begin position="99"/>
        <end position="160"/>
    </location>
</feature>
<feature type="compositionally biased region" description="Polar residues" evidence="1">
    <location>
        <begin position="119"/>
        <end position="140"/>
    </location>
</feature>
<dbReference type="EMBL" id="CANHGI010000005">
    <property type="protein sequence ID" value="CAI5453361.1"/>
    <property type="molecule type" value="Genomic_DNA"/>
</dbReference>
<evidence type="ECO:0000313" key="2">
    <source>
        <dbReference type="EMBL" id="CAI5453361.1"/>
    </source>
</evidence>
<reference evidence="2" key="1">
    <citation type="submission" date="2022-11" db="EMBL/GenBank/DDBJ databases">
        <authorList>
            <person name="Kikuchi T."/>
        </authorList>
    </citation>
    <scope>NUCLEOTIDE SEQUENCE</scope>
    <source>
        <strain evidence="2">PS1010</strain>
    </source>
</reference>
<sequence length="178" mass="20042">MLTRDEEDEYCDEATSKYLSKLSGMCSKLPHSISAHLKLQAWQLSKTQERYQGCRSCFMPPNLPHEEKLIPSEICRRCGQKNAKKIGIVSKIKKVEEKVEMKPAKPEPTKKTPAKPVNSKKNSFENRQMLLSASTPKTSTPAAPLLLQSKKKSKTKPKIVLETNDEPDFLAKLFGIGK</sequence>
<proteinExistence type="predicted"/>
<name>A0A9P1IZ49_9PELO</name>
<evidence type="ECO:0000313" key="3">
    <source>
        <dbReference type="Proteomes" id="UP001152747"/>
    </source>
</evidence>
<comment type="caution">
    <text evidence="2">The sequence shown here is derived from an EMBL/GenBank/DDBJ whole genome shotgun (WGS) entry which is preliminary data.</text>
</comment>
<feature type="compositionally biased region" description="Basic and acidic residues" evidence="1">
    <location>
        <begin position="99"/>
        <end position="110"/>
    </location>
</feature>
<dbReference type="AlphaFoldDB" id="A0A9P1IZ49"/>
<dbReference type="Proteomes" id="UP001152747">
    <property type="component" value="Unassembled WGS sequence"/>
</dbReference>
<evidence type="ECO:0000256" key="1">
    <source>
        <dbReference type="SAM" id="MobiDB-lite"/>
    </source>
</evidence>
<keyword evidence="3" id="KW-1185">Reference proteome</keyword>
<protein>
    <submittedName>
        <fullName evidence="2">Uncharacterized protein</fullName>
    </submittedName>
</protein>
<accession>A0A9P1IZ49</accession>